<gene>
    <name evidence="2" type="ORF">GOSPT_034_00880</name>
</gene>
<evidence type="ECO:0000256" key="1">
    <source>
        <dbReference type="SAM" id="MobiDB-lite"/>
    </source>
</evidence>
<sequence>MRAVSTQAGRRGSGPITTIHPGEELARSRIDFACDGTEIGLVGKAGSNPSRVGDPRRVVWALGGVRGPGRFGVLCGPWWVDRFGERGRLAHHGWVGRIRAGLHEEPGHRYGIAVNGHRTMVRT</sequence>
<reference evidence="2 3" key="1">
    <citation type="submission" date="2012-02" db="EMBL/GenBank/DDBJ databases">
        <title>Whole genome shotgun sequence of Gordonia sputi NBRC 100414.</title>
        <authorList>
            <person name="Yoshida I."/>
            <person name="Hosoyama A."/>
            <person name="Tsuchikane K."/>
            <person name="Katsumata H."/>
            <person name="Yamazaki S."/>
            <person name="Fujita N."/>
        </authorList>
    </citation>
    <scope>NUCLEOTIDE SEQUENCE [LARGE SCALE GENOMIC DNA]</scope>
    <source>
        <strain evidence="2 3">NBRC 100414</strain>
    </source>
</reference>
<protein>
    <submittedName>
        <fullName evidence="2">Uncharacterized protein</fullName>
    </submittedName>
</protein>
<feature type="region of interest" description="Disordered" evidence="1">
    <location>
        <begin position="1"/>
        <end position="20"/>
    </location>
</feature>
<dbReference type="EMBL" id="BAFC01000034">
    <property type="protein sequence ID" value="GAB38220.1"/>
    <property type="molecule type" value="Genomic_DNA"/>
</dbReference>
<keyword evidence="3" id="KW-1185">Reference proteome</keyword>
<evidence type="ECO:0000313" key="2">
    <source>
        <dbReference type="EMBL" id="GAB38220.1"/>
    </source>
</evidence>
<organism evidence="2 3">
    <name type="scientific">Gordonia sputi NBRC 100414</name>
    <dbReference type="NCBI Taxonomy" id="1089453"/>
    <lineage>
        <taxon>Bacteria</taxon>
        <taxon>Bacillati</taxon>
        <taxon>Actinomycetota</taxon>
        <taxon>Actinomycetes</taxon>
        <taxon>Mycobacteriales</taxon>
        <taxon>Gordoniaceae</taxon>
        <taxon>Gordonia</taxon>
    </lineage>
</organism>
<accession>H5TXL2</accession>
<dbReference type="AlphaFoldDB" id="H5TXL2"/>
<proteinExistence type="predicted"/>
<dbReference type="Proteomes" id="UP000005845">
    <property type="component" value="Unassembled WGS sequence"/>
</dbReference>
<comment type="caution">
    <text evidence="2">The sequence shown here is derived from an EMBL/GenBank/DDBJ whole genome shotgun (WGS) entry which is preliminary data.</text>
</comment>
<name>H5TXL2_9ACTN</name>
<evidence type="ECO:0000313" key="3">
    <source>
        <dbReference type="Proteomes" id="UP000005845"/>
    </source>
</evidence>